<dbReference type="PATRIC" id="fig|216942.3.peg.734"/>
<evidence type="ECO:0000256" key="1">
    <source>
        <dbReference type="ARBA" id="ARBA00005417"/>
    </source>
</evidence>
<dbReference type="PANTHER" id="PTHR42711">
    <property type="entry name" value="ABC TRANSPORTER ATP-BINDING PROTEIN"/>
    <property type="match status" value="1"/>
</dbReference>
<keyword evidence="7" id="KW-1185">Reference proteome</keyword>
<protein>
    <submittedName>
        <fullName evidence="6">ABC transporter ATP-binding protein</fullName>
    </submittedName>
</protein>
<organism evidence="6 7">
    <name type="scientific">Spiroplasma litorale</name>
    <dbReference type="NCBI Taxonomy" id="216942"/>
    <lineage>
        <taxon>Bacteria</taxon>
        <taxon>Bacillati</taxon>
        <taxon>Mycoplasmatota</taxon>
        <taxon>Mollicutes</taxon>
        <taxon>Entomoplasmatales</taxon>
        <taxon>Spiroplasmataceae</taxon>
        <taxon>Spiroplasma</taxon>
    </lineage>
</organism>
<evidence type="ECO:0000256" key="3">
    <source>
        <dbReference type="ARBA" id="ARBA00022741"/>
    </source>
</evidence>
<dbReference type="AlphaFoldDB" id="A0A0K1W2F1"/>
<dbReference type="InterPro" id="IPR027417">
    <property type="entry name" value="P-loop_NTPase"/>
</dbReference>
<dbReference type="Proteomes" id="UP000067476">
    <property type="component" value="Chromosome"/>
</dbReference>
<accession>A0A0K1W2F1</accession>
<dbReference type="EMBL" id="CP012357">
    <property type="protein sequence ID" value="AKX34348.1"/>
    <property type="molecule type" value="Genomic_DNA"/>
</dbReference>
<dbReference type="CDD" id="cd03230">
    <property type="entry name" value="ABC_DR_subfamily_A"/>
    <property type="match status" value="1"/>
</dbReference>
<gene>
    <name evidence="6" type="ORF">SLITO_v1c07230</name>
</gene>
<dbReference type="RefSeq" id="WP_075058436.1">
    <property type="nucleotide sequence ID" value="NZ_CP012357.1"/>
</dbReference>
<evidence type="ECO:0000259" key="5">
    <source>
        <dbReference type="PROSITE" id="PS50893"/>
    </source>
</evidence>
<reference evidence="6 7" key="1">
    <citation type="journal article" date="2015" name="Genome Announc.">
        <title>Complete Genome Sequence of Spiroplasma litorale TN-1T (DSM 21781), a Bacterium Isolated from a Green-Eyed Horsefly (Tabanus nigrovittatus).</title>
        <authorList>
            <person name="Lo W.S."/>
            <person name="Lai Y.C."/>
            <person name="Lien Y.W."/>
            <person name="Wang T.H."/>
            <person name="Kuo C.H."/>
        </authorList>
    </citation>
    <scope>NUCLEOTIDE SEQUENCE [LARGE SCALE GENOMIC DNA]</scope>
    <source>
        <strain evidence="6 7">TN-1</strain>
    </source>
</reference>
<evidence type="ECO:0000256" key="4">
    <source>
        <dbReference type="ARBA" id="ARBA00022840"/>
    </source>
</evidence>
<dbReference type="GO" id="GO:0005524">
    <property type="term" value="F:ATP binding"/>
    <property type="evidence" value="ECO:0007669"/>
    <property type="project" value="UniProtKB-KW"/>
</dbReference>
<dbReference type="Pfam" id="PF00005">
    <property type="entry name" value="ABC_tran"/>
    <property type="match status" value="1"/>
</dbReference>
<comment type="similarity">
    <text evidence="1">Belongs to the ABC transporter superfamily.</text>
</comment>
<evidence type="ECO:0000313" key="7">
    <source>
        <dbReference type="Proteomes" id="UP000067476"/>
    </source>
</evidence>
<keyword evidence="2" id="KW-0813">Transport</keyword>
<dbReference type="PROSITE" id="PS50893">
    <property type="entry name" value="ABC_TRANSPORTER_2"/>
    <property type="match status" value="1"/>
</dbReference>
<dbReference type="InterPro" id="IPR003593">
    <property type="entry name" value="AAA+_ATPase"/>
</dbReference>
<proteinExistence type="inferred from homology"/>
<dbReference type="PANTHER" id="PTHR42711:SF5">
    <property type="entry name" value="ABC TRANSPORTER ATP-BINDING PROTEIN NATA"/>
    <property type="match status" value="1"/>
</dbReference>
<dbReference type="GO" id="GO:0016887">
    <property type="term" value="F:ATP hydrolysis activity"/>
    <property type="evidence" value="ECO:0007669"/>
    <property type="project" value="InterPro"/>
</dbReference>
<keyword evidence="4 6" id="KW-0067">ATP-binding</keyword>
<keyword evidence="3" id="KW-0547">Nucleotide-binding</keyword>
<dbReference type="InterPro" id="IPR003439">
    <property type="entry name" value="ABC_transporter-like_ATP-bd"/>
</dbReference>
<dbReference type="SUPFAM" id="SSF52540">
    <property type="entry name" value="P-loop containing nucleoside triphosphate hydrolases"/>
    <property type="match status" value="1"/>
</dbReference>
<dbReference type="OrthoDB" id="388394at2"/>
<evidence type="ECO:0000256" key="2">
    <source>
        <dbReference type="ARBA" id="ARBA00022448"/>
    </source>
</evidence>
<name>A0A0K1W2F1_9MOLU</name>
<feature type="domain" description="ABC transporter" evidence="5">
    <location>
        <begin position="2"/>
        <end position="229"/>
    </location>
</feature>
<dbReference type="InterPro" id="IPR050763">
    <property type="entry name" value="ABC_transporter_ATP-binding"/>
</dbReference>
<dbReference type="KEGG" id="sll:SLITO_v1c07230"/>
<evidence type="ECO:0000313" key="6">
    <source>
        <dbReference type="EMBL" id="AKX34348.1"/>
    </source>
</evidence>
<sequence>MIKIENVTKKYNKNQVVLDGVDFEIKNGESIGILGANGSGKTTLVEIIAGITQPTEGKVLFLDSKNETDNVLKESIGIQFQKGDWPFNTRAIDLLNLLSGKNWKNDDYINSLIDIFEVKNIINKRLNYCSGGEQQRFNSLLSLIKKPKILILDELITGLDLKMQMKLISFFDELRKKEEITLLIISHIPEEIEQISNRIIVLNNGKIYRDSSVKEIVKEFGSVRLFLQNYFKEINHDQK</sequence>
<dbReference type="SMART" id="SM00382">
    <property type="entry name" value="AAA"/>
    <property type="match status" value="1"/>
</dbReference>
<dbReference type="Gene3D" id="3.40.50.300">
    <property type="entry name" value="P-loop containing nucleotide triphosphate hydrolases"/>
    <property type="match status" value="1"/>
</dbReference>
<dbReference type="STRING" id="216942.SLITO_v1c07230"/>